<protein>
    <submittedName>
        <fullName evidence="2">Uncharacterized protein</fullName>
    </submittedName>
</protein>
<keyword evidence="1" id="KW-0812">Transmembrane</keyword>
<sequence length="75" mass="7735">MGRHRRHPYIGSALVGRRQPPLWVVPLPTALLVGAVPASLPVGTMPASTTFAGVAPTSDLPATIPVGSLSWAIAQ</sequence>
<name>A0A426XGZ5_ENSVE</name>
<keyword evidence="1" id="KW-1133">Transmembrane helix</keyword>
<dbReference type="EMBL" id="AMZH03020909">
    <property type="protein sequence ID" value="RRT38734.1"/>
    <property type="molecule type" value="Genomic_DNA"/>
</dbReference>
<evidence type="ECO:0000313" key="3">
    <source>
        <dbReference type="Proteomes" id="UP000287651"/>
    </source>
</evidence>
<comment type="caution">
    <text evidence="2">The sequence shown here is derived from an EMBL/GenBank/DDBJ whole genome shotgun (WGS) entry which is preliminary data.</text>
</comment>
<dbReference type="Proteomes" id="UP000287651">
    <property type="component" value="Unassembled WGS sequence"/>
</dbReference>
<proteinExistence type="predicted"/>
<keyword evidence="1" id="KW-0472">Membrane</keyword>
<feature type="transmembrane region" description="Helical" evidence="1">
    <location>
        <begin position="21"/>
        <end position="40"/>
    </location>
</feature>
<accession>A0A426XGZ5</accession>
<gene>
    <name evidence="2" type="ORF">B296_00015051</name>
</gene>
<evidence type="ECO:0000256" key="1">
    <source>
        <dbReference type="SAM" id="Phobius"/>
    </source>
</evidence>
<organism evidence="2 3">
    <name type="scientific">Ensete ventricosum</name>
    <name type="common">Abyssinian banana</name>
    <name type="synonym">Musa ensete</name>
    <dbReference type="NCBI Taxonomy" id="4639"/>
    <lineage>
        <taxon>Eukaryota</taxon>
        <taxon>Viridiplantae</taxon>
        <taxon>Streptophyta</taxon>
        <taxon>Embryophyta</taxon>
        <taxon>Tracheophyta</taxon>
        <taxon>Spermatophyta</taxon>
        <taxon>Magnoliopsida</taxon>
        <taxon>Liliopsida</taxon>
        <taxon>Zingiberales</taxon>
        <taxon>Musaceae</taxon>
        <taxon>Ensete</taxon>
    </lineage>
</organism>
<reference evidence="2 3" key="1">
    <citation type="journal article" date="2014" name="Agronomy (Basel)">
        <title>A Draft Genome Sequence for Ensete ventricosum, the Drought-Tolerant Tree Against Hunger.</title>
        <authorList>
            <person name="Harrison J."/>
            <person name="Moore K.A."/>
            <person name="Paszkiewicz K."/>
            <person name="Jones T."/>
            <person name="Grant M."/>
            <person name="Ambacheew D."/>
            <person name="Muzemil S."/>
            <person name="Studholme D.J."/>
        </authorList>
    </citation>
    <scope>NUCLEOTIDE SEQUENCE [LARGE SCALE GENOMIC DNA]</scope>
</reference>
<evidence type="ECO:0000313" key="2">
    <source>
        <dbReference type="EMBL" id="RRT38734.1"/>
    </source>
</evidence>
<dbReference type="AlphaFoldDB" id="A0A426XGZ5"/>